<keyword evidence="4" id="KW-1185">Reference proteome</keyword>
<dbReference type="Pfam" id="PF03807">
    <property type="entry name" value="F420_oxidored"/>
    <property type="match status" value="1"/>
</dbReference>
<keyword evidence="1" id="KW-0560">Oxidoreductase</keyword>
<evidence type="ECO:0000256" key="1">
    <source>
        <dbReference type="ARBA" id="ARBA00023002"/>
    </source>
</evidence>
<dbReference type="Gene3D" id="3.40.50.720">
    <property type="entry name" value="NAD(P)-binding Rossmann-like Domain"/>
    <property type="match status" value="1"/>
</dbReference>
<proteinExistence type="predicted"/>
<dbReference type="InterPro" id="IPR036291">
    <property type="entry name" value="NAD(P)-bd_dom_sf"/>
</dbReference>
<evidence type="ECO:0000259" key="2">
    <source>
        <dbReference type="Pfam" id="PF03807"/>
    </source>
</evidence>
<dbReference type="Proteomes" id="UP001230426">
    <property type="component" value="Unassembled WGS sequence"/>
</dbReference>
<protein>
    <submittedName>
        <fullName evidence="3">Dinucleotide-binding enzyme</fullName>
    </submittedName>
</protein>
<dbReference type="EMBL" id="JAUSRB010000002">
    <property type="protein sequence ID" value="MDP9866312.1"/>
    <property type="molecule type" value="Genomic_DNA"/>
</dbReference>
<dbReference type="PANTHER" id="PTHR14239">
    <property type="entry name" value="DUDULIN-RELATED"/>
    <property type="match status" value="1"/>
</dbReference>
<dbReference type="InterPro" id="IPR028939">
    <property type="entry name" value="P5C_Rdtase_cat_N"/>
</dbReference>
<reference evidence="3 4" key="1">
    <citation type="submission" date="2023-07" db="EMBL/GenBank/DDBJ databases">
        <title>Sequencing the genomes of 1000 actinobacteria strains.</title>
        <authorList>
            <person name="Klenk H.-P."/>
        </authorList>
    </citation>
    <scope>NUCLEOTIDE SEQUENCE [LARGE SCALE GENOMIC DNA]</scope>
    <source>
        <strain evidence="3 4">DSM 44109</strain>
    </source>
</reference>
<dbReference type="SUPFAM" id="SSF51735">
    <property type="entry name" value="NAD(P)-binding Rossmann-fold domains"/>
    <property type="match status" value="1"/>
</dbReference>
<feature type="domain" description="Pyrroline-5-carboxylate reductase catalytic N-terminal" evidence="2">
    <location>
        <begin position="2"/>
        <end position="96"/>
    </location>
</feature>
<gene>
    <name evidence="3" type="ORF">J2S55_005578</name>
</gene>
<accession>A0ABT9RAP3</accession>
<evidence type="ECO:0000313" key="4">
    <source>
        <dbReference type="Proteomes" id="UP001230426"/>
    </source>
</evidence>
<dbReference type="PANTHER" id="PTHR14239:SF10">
    <property type="entry name" value="REDUCTASE"/>
    <property type="match status" value="1"/>
</dbReference>
<name>A0ABT9RAP3_9ACTN</name>
<comment type="caution">
    <text evidence="3">The sequence shown here is derived from an EMBL/GenBank/DDBJ whole genome shotgun (WGS) entry which is preliminary data.</text>
</comment>
<organism evidence="3 4">
    <name type="scientific">Streptosporangium brasiliense</name>
    <dbReference type="NCBI Taxonomy" id="47480"/>
    <lineage>
        <taxon>Bacteria</taxon>
        <taxon>Bacillati</taxon>
        <taxon>Actinomycetota</taxon>
        <taxon>Actinomycetes</taxon>
        <taxon>Streptosporangiales</taxon>
        <taxon>Streptosporangiaceae</taxon>
        <taxon>Streptosporangium</taxon>
    </lineage>
</organism>
<evidence type="ECO:0000313" key="3">
    <source>
        <dbReference type="EMBL" id="MDP9866312.1"/>
    </source>
</evidence>
<dbReference type="InterPro" id="IPR051267">
    <property type="entry name" value="STEAP_metalloreductase"/>
</dbReference>
<sequence>MRIGILGAGRMADALGTQWVRAGHELTLSGRDPVKVAALAERLGPAARAGTWTEAATAGEVVLLAIRDHAALDVLEAAGAAGGTLRGRVLIDCTNPVVPERFTLATEDGPSMAERVAATAVGARVVKAFNLCHEDVWRMTPPVFHGTPLAVPLCGDDDDALATTRSLVEDLGCVAVEGGGLERAGLLEATAAFMIGLWFRGADAQAVLPPLEFAFGRP</sequence>